<name>A0AAV4DY00_9GAST</name>
<reference evidence="3 4" key="1">
    <citation type="journal article" date="2021" name="Elife">
        <title>Chloroplast acquisition without the gene transfer in kleptoplastic sea slugs, Plakobranchus ocellatus.</title>
        <authorList>
            <person name="Maeda T."/>
            <person name="Takahashi S."/>
            <person name="Yoshida T."/>
            <person name="Shimamura S."/>
            <person name="Takaki Y."/>
            <person name="Nagai Y."/>
            <person name="Toyoda A."/>
            <person name="Suzuki Y."/>
            <person name="Arimoto A."/>
            <person name="Ishii H."/>
            <person name="Satoh N."/>
            <person name="Nishiyama T."/>
            <person name="Hasebe M."/>
            <person name="Maruyama T."/>
            <person name="Minagawa J."/>
            <person name="Obokata J."/>
            <person name="Shigenobu S."/>
        </authorList>
    </citation>
    <scope>NUCLEOTIDE SEQUENCE [LARGE SCALE GENOMIC DNA]</scope>
</reference>
<keyword evidence="4" id="KW-1185">Reference proteome</keyword>
<accession>A0AAV4DY00</accession>
<organism evidence="3 4">
    <name type="scientific">Plakobranchus ocellatus</name>
    <dbReference type="NCBI Taxonomy" id="259542"/>
    <lineage>
        <taxon>Eukaryota</taxon>
        <taxon>Metazoa</taxon>
        <taxon>Spiralia</taxon>
        <taxon>Lophotrochozoa</taxon>
        <taxon>Mollusca</taxon>
        <taxon>Gastropoda</taxon>
        <taxon>Heterobranchia</taxon>
        <taxon>Euthyneura</taxon>
        <taxon>Panpulmonata</taxon>
        <taxon>Sacoglossa</taxon>
        <taxon>Placobranchoidea</taxon>
        <taxon>Plakobranchidae</taxon>
        <taxon>Plakobranchus</taxon>
    </lineage>
</organism>
<evidence type="ECO:0000256" key="1">
    <source>
        <dbReference type="SAM" id="MobiDB-lite"/>
    </source>
</evidence>
<feature type="chain" id="PRO_5043427779" description="Secreted protein" evidence="2">
    <location>
        <begin position="17"/>
        <end position="198"/>
    </location>
</feature>
<keyword evidence="2" id="KW-0732">Signal</keyword>
<protein>
    <recommendedName>
        <fullName evidence="5">Secreted protein</fullName>
    </recommendedName>
</protein>
<sequence length="198" mass="22231">MAFLLFILLFIRVYHIITIIAATATATATTTTHHHQHQDYQNSMFGMFKPQSNKDPSQTCLMTTICSETTGVIINNFDRNELGDFSRGTEARLHTDTEYKLPYSSAKHNMQRKAIHTIPSGPWLLTAVTETYVSQRTACLPTYLSTLEVVVLGVGTPCPGLTRPRCVGITDTFRRPQSHPLGHQTRTDRQTEWNPAPV</sequence>
<evidence type="ECO:0000313" key="3">
    <source>
        <dbReference type="EMBL" id="GFO48907.1"/>
    </source>
</evidence>
<feature type="signal peptide" evidence="2">
    <location>
        <begin position="1"/>
        <end position="16"/>
    </location>
</feature>
<dbReference type="AlphaFoldDB" id="A0AAV4DY00"/>
<evidence type="ECO:0008006" key="5">
    <source>
        <dbReference type="Google" id="ProtNLM"/>
    </source>
</evidence>
<dbReference type="Proteomes" id="UP000735302">
    <property type="component" value="Unassembled WGS sequence"/>
</dbReference>
<evidence type="ECO:0000313" key="4">
    <source>
        <dbReference type="Proteomes" id="UP000735302"/>
    </source>
</evidence>
<evidence type="ECO:0000256" key="2">
    <source>
        <dbReference type="SAM" id="SignalP"/>
    </source>
</evidence>
<proteinExistence type="predicted"/>
<comment type="caution">
    <text evidence="3">The sequence shown here is derived from an EMBL/GenBank/DDBJ whole genome shotgun (WGS) entry which is preliminary data.</text>
</comment>
<dbReference type="EMBL" id="BLXT01008455">
    <property type="protein sequence ID" value="GFO48907.1"/>
    <property type="molecule type" value="Genomic_DNA"/>
</dbReference>
<feature type="region of interest" description="Disordered" evidence="1">
    <location>
        <begin position="172"/>
        <end position="198"/>
    </location>
</feature>
<gene>
    <name evidence="3" type="ORF">PoB_007541200</name>
</gene>